<proteinExistence type="predicted"/>
<reference evidence="1 2" key="1">
    <citation type="submission" date="2016-10" db="EMBL/GenBank/DDBJ databases">
        <authorList>
            <person name="de Groot N.N."/>
        </authorList>
    </citation>
    <scope>NUCLEOTIDE SEQUENCE [LARGE SCALE GENOMIC DNA]</scope>
    <source>
        <strain evidence="1 2">CGMCC 1.9156</strain>
    </source>
</reference>
<gene>
    <name evidence="1" type="ORF">SAMN05216283_105100</name>
</gene>
<evidence type="ECO:0000313" key="1">
    <source>
        <dbReference type="EMBL" id="SFF36841.1"/>
    </source>
</evidence>
<dbReference type="RefSeq" id="WP_093920013.1">
    <property type="nucleotide sequence ID" value="NZ_FONW01000005.1"/>
</dbReference>
<dbReference type="AlphaFoldDB" id="A0A1I2I8G5"/>
<keyword evidence="2" id="KW-1185">Reference proteome</keyword>
<dbReference type="EMBL" id="FONW01000005">
    <property type="protein sequence ID" value="SFF36841.1"/>
    <property type="molecule type" value="Genomic_DNA"/>
</dbReference>
<name>A0A1I2I8G5_9BACT</name>
<evidence type="ECO:0000313" key="2">
    <source>
        <dbReference type="Proteomes" id="UP000198964"/>
    </source>
</evidence>
<dbReference type="Proteomes" id="UP000198964">
    <property type="component" value="Unassembled WGS sequence"/>
</dbReference>
<accession>A0A1I2I8G5</accession>
<protein>
    <submittedName>
        <fullName evidence="1">Uncharacterized protein</fullName>
    </submittedName>
</protein>
<sequence>MSTKRTNSEAAVLEQYRVSIENAKKQPTISSIMTEYGYTPEVIVTGENLYSKTFEIYNRNKTEDDETSAAYATFSNQKDALKELYKTHRKKAKVVFKNEPVILDLLLLQGTQPGAYVKWMEMIKKFYDELTKSEELKNRLSRLKVPEEELNQASELISSTESARAEYLREVGESEDATQQKDAAFAKLDEWMSEFYAVAKIALEDHPQLLESLGKSIKS</sequence>
<organism evidence="1 2">
    <name type="scientific">Sunxiuqinia elliptica</name>
    <dbReference type="NCBI Taxonomy" id="655355"/>
    <lineage>
        <taxon>Bacteria</taxon>
        <taxon>Pseudomonadati</taxon>
        <taxon>Bacteroidota</taxon>
        <taxon>Bacteroidia</taxon>
        <taxon>Marinilabiliales</taxon>
        <taxon>Prolixibacteraceae</taxon>
        <taxon>Sunxiuqinia</taxon>
    </lineage>
</organism>